<proteinExistence type="predicted"/>
<protein>
    <submittedName>
        <fullName evidence="1">L-ascorbate metabolism protein UlaG, beta-lactamase superfamily</fullName>
    </submittedName>
</protein>
<dbReference type="PANTHER" id="PTHR39189">
    <property type="entry name" value="UPF0173 METAL-DEPENDENT HYDROLASE YTKL"/>
    <property type="match status" value="1"/>
</dbReference>
<dbReference type="InterPro" id="IPR036866">
    <property type="entry name" value="RibonucZ/Hydroxyglut_hydro"/>
</dbReference>
<evidence type="ECO:0000313" key="2">
    <source>
        <dbReference type="Proteomes" id="UP000244792"/>
    </source>
</evidence>
<gene>
    <name evidence="1" type="ORF">TDSAC_1106</name>
</gene>
<dbReference type="SUPFAM" id="SSF56281">
    <property type="entry name" value="Metallo-hydrolase/oxidoreductase"/>
    <property type="match status" value="1"/>
</dbReference>
<organism evidence="1 2">
    <name type="scientific">Thermodesulfobium acidiphilum</name>
    <dbReference type="NCBI Taxonomy" id="1794699"/>
    <lineage>
        <taxon>Bacteria</taxon>
        <taxon>Pseudomonadati</taxon>
        <taxon>Thermodesulfobiota</taxon>
        <taxon>Thermodesulfobiia</taxon>
        <taxon>Thermodesulfobiales</taxon>
        <taxon>Thermodesulfobiaceae</taxon>
        <taxon>Thermodesulfobium</taxon>
    </lineage>
</organism>
<sequence>MKIEYFGHSCFVCETKAGTRFMFDPFNEKVGYPLPSVPVDVVFISHDHFDHNAVNVVKGNPKVFKNAGKFEFKDLSIEGHQFNHDNNGGKDRGKIVAFKIIADDLSLAHFGDLGEVPSKDSLKPYENLDLLLIPVGGFYTIGSDEVMRIVDIINPKQVIPMHYKLTGNEFPIKTLNEFLSVWKYSINKINSSKYEVIPGNKEKELIVMKAVFEK</sequence>
<evidence type="ECO:0000313" key="1">
    <source>
        <dbReference type="EMBL" id="AWB10452.1"/>
    </source>
</evidence>
<keyword evidence="2" id="KW-1185">Reference proteome</keyword>
<dbReference type="AlphaFoldDB" id="A0A2R4W160"/>
<dbReference type="Pfam" id="PF13483">
    <property type="entry name" value="Lactamase_B_3"/>
    <property type="match status" value="1"/>
</dbReference>
<accession>A0A2R4W160</accession>
<dbReference type="KEGG" id="taci:TDSAC_1106"/>
<dbReference type="PANTHER" id="PTHR39189:SF1">
    <property type="entry name" value="UPF0173 METAL-DEPENDENT HYDROLASE YTKL"/>
    <property type="match status" value="1"/>
</dbReference>
<reference evidence="1 2" key="1">
    <citation type="submission" date="2017-04" db="EMBL/GenBank/DDBJ databases">
        <title>Genomic insights into metabolism of Thermodesulfobium acidiphilum.</title>
        <authorList>
            <person name="Toshchakov S.V."/>
            <person name="Frolov E.N."/>
            <person name="Kublanov I.V."/>
            <person name="Samarov N.I."/>
            <person name="Novikov A."/>
            <person name="Lebedinsky A.V."/>
            <person name="Bonch-Osmolovskaya E.A."/>
            <person name="Chernyh N.A."/>
        </authorList>
    </citation>
    <scope>NUCLEOTIDE SEQUENCE [LARGE SCALE GENOMIC DNA]</scope>
    <source>
        <strain evidence="1 2">3127-1</strain>
    </source>
</reference>
<dbReference type="RefSeq" id="WP_108309248.1">
    <property type="nucleotide sequence ID" value="NZ_CP020921.1"/>
</dbReference>
<dbReference type="EMBL" id="CP020921">
    <property type="protein sequence ID" value="AWB10452.1"/>
    <property type="molecule type" value="Genomic_DNA"/>
</dbReference>
<name>A0A2R4W160_THEAF</name>
<dbReference type="Gene3D" id="3.60.15.10">
    <property type="entry name" value="Ribonuclease Z/Hydroxyacylglutathione hydrolase-like"/>
    <property type="match status" value="1"/>
</dbReference>
<dbReference type="OrthoDB" id="9789133at2"/>
<dbReference type="Proteomes" id="UP000244792">
    <property type="component" value="Chromosome"/>
</dbReference>